<proteinExistence type="predicted"/>
<keyword evidence="2" id="KW-1185">Reference proteome</keyword>
<name>A0ABS2R787_9BACI</name>
<dbReference type="RefSeq" id="WP_077113806.1">
    <property type="nucleotide sequence ID" value="NZ_JAFBFH010000015.1"/>
</dbReference>
<sequence length="667" mass="77444">MLLSDIIRIGKPLIDSDMSLQERIQLLSDVGKEEAKNFYGNVFVVVLDGQGANLHYRTFQDEENGPVQLDAAIAMPITIPSGGNPLNAQGIYPIPCYPLYDKHIKQISDDKKTFKLVHDRLVKTVPYFDTDQEELAKKSKIIADCLVEEATKFVREEKQLGVLFILDCSLELFEPAQEQGYLEIKVHNSSAENHFMNPQKLTANIIEARFQEAKELGSEKNAISTISNMSSEEVVSAYNKSWLWLSPTWEAPRSIYWEKKEWTKGIRLNRKEYEAYFYGAQFLKQVQTPIRAGVLKEMFAPTFSVEAKQNMRPTSFETIFGIPYFLPLTNLEPTELYTKFQNLKTRYESKDAHPNDLQLEIISGLQSKIMRNVSDDYRITIIYYSGILNRGDIHLRAQIEDVVPSIAQKVQKIVQDIERRQLRYIAHLLHIPEEQTAYTHFKVKHLPTLLSNAYGPGYLWTSMEKVLHGRPIGIERVTKQATRRMTELANKRDFWNIRFELLFYHLFLAFYQMYYSEILHEGKGDTDVKEWKEMIDRYTNGILTEDDVNSTEKVGFIAGCLVQQFERSYRRKLGKSYLDTRVMRFGSKLTPEMVWKNGLIEMEGLSKRRDLGISDNYRKALAIILPAMIRLKKNNLLTKEKDEFMTMFWSGYLMLPKKEEKNGVDIQ</sequence>
<accession>A0ABS2R787</accession>
<evidence type="ECO:0000313" key="2">
    <source>
        <dbReference type="Proteomes" id="UP000823485"/>
    </source>
</evidence>
<evidence type="ECO:0000313" key="1">
    <source>
        <dbReference type="EMBL" id="MBM7715522.1"/>
    </source>
</evidence>
<protein>
    <submittedName>
        <fullName evidence="1">Uncharacterized protein</fullName>
    </submittedName>
</protein>
<dbReference type="EMBL" id="JAFBFH010000015">
    <property type="protein sequence ID" value="MBM7715522.1"/>
    <property type="molecule type" value="Genomic_DNA"/>
</dbReference>
<reference evidence="1 2" key="1">
    <citation type="submission" date="2021-01" db="EMBL/GenBank/DDBJ databases">
        <title>Genomic Encyclopedia of Type Strains, Phase IV (KMG-IV): sequencing the most valuable type-strain genomes for metagenomic binning, comparative biology and taxonomic classification.</title>
        <authorList>
            <person name="Goeker M."/>
        </authorList>
    </citation>
    <scope>NUCLEOTIDE SEQUENCE [LARGE SCALE GENOMIC DNA]</scope>
    <source>
        <strain evidence="1 2">DSM 105453</strain>
    </source>
</reference>
<organism evidence="1 2">
    <name type="scientific">Siminovitchia thermophila</name>
    <dbReference type="NCBI Taxonomy" id="1245522"/>
    <lineage>
        <taxon>Bacteria</taxon>
        <taxon>Bacillati</taxon>
        <taxon>Bacillota</taxon>
        <taxon>Bacilli</taxon>
        <taxon>Bacillales</taxon>
        <taxon>Bacillaceae</taxon>
        <taxon>Siminovitchia</taxon>
    </lineage>
</organism>
<comment type="caution">
    <text evidence="1">The sequence shown here is derived from an EMBL/GenBank/DDBJ whole genome shotgun (WGS) entry which is preliminary data.</text>
</comment>
<dbReference type="Proteomes" id="UP000823485">
    <property type="component" value="Unassembled WGS sequence"/>
</dbReference>
<gene>
    <name evidence="1" type="ORF">JOC94_002510</name>
</gene>